<dbReference type="EMBL" id="JAPXFL010000011">
    <property type="protein sequence ID" value="KAK9499601.1"/>
    <property type="molecule type" value="Genomic_DNA"/>
</dbReference>
<reference evidence="1 2" key="1">
    <citation type="submission" date="2022-12" db="EMBL/GenBank/DDBJ databases">
        <title>Chromosome-level genome assembly of true bugs.</title>
        <authorList>
            <person name="Ma L."/>
            <person name="Li H."/>
        </authorList>
    </citation>
    <scope>NUCLEOTIDE SEQUENCE [LARGE SCALE GENOMIC DNA]</scope>
    <source>
        <strain evidence="1">Lab_2022b</strain>
    </source>
</reference>
<comment type="caution">
    <text evidence="1">The sequence shown here is derived from an EMBL/GenBank/DDBJ whole genome shotgun (WGS) entry which is preliminary data.</text>
</comment>
<dbReference type="AlphaFoldDB" id="A0AAW1CME9"/>
<accession>A0AAW1CME9</accession>
<protein>
    <submittedName>
        <fullName evidence="1">Uncharacterized protein</fullName>
    </submittedName>
</protein>
<keyword evidence="2" id="KW-1185">Reference proteome</keyword>
<evidence type="ECO:0000313" key="2">
    <source>
        <dbReference type="Proteomes" id="UP001461498"/>
    </source>
</evidence>
<sequence length="114" mass="13339">MQNNEGIYKNITVDDEILENVILVKANIKTKIYSWQRSPITERQVLKLKETSKVNKSLKIEMKLEDVDRTEWSILDTRTVQLFKPIRRQTIREQSTQAEVSDAIVKRDVAIPLN</sequence>
<name>A0AAW1CME9_9HEMI</name>
<dbReference type="Proteomes" id="UP001461498">
    <property type="component" value="Unassembled WGS sequence"/>
</dbReference>
<organism evidence="1 2">
    <name type="scientific">Rhynocoris fuscipes</name>
    <dbReference type="NCBI Taxonomy" id="488301"/>
    <lineage>
        <taxon>Eukaryota</taxon>
        <taxon>Metazoa</taxon>
        <taxon>Ecdysozoa</taxon>
        <taxon>Arthropoda</taxon>
        <taxon>Hexapoda</taxon>
        <taxon>Insecta</taxon>
        <taxon>Pterygota</taxon>
        <taxon>Neoptera</taxon>
        <taxon>Paraneoptera</taxon>
        <taxon>Hemiptera</taxon>
        <taxon>Heteroptera</taxon>
        <taxon>Panheteroptera</taxon>
        <taxon>Cimicomorpha</taxon>
        <taxon>Reduviidae</taxon>
        <taxon>Harpactorinae</taxon>
        <taxon>Harpactorini</taxon>
        <taxon>Rhynocoris</taxon>
    </lineage>
</organism>
<gene>
    <name evidence="1" type="ORF">O3M35_002616</name>
</gene>
<proteinExistence type="predicted"/>
<evidence type="ECO:0000313" key="1">
    <source>
        <dbReference type="EMBL" id="KAK9499601.1"/>
    </source>
</evidence>